<feature type="compositionally biased region" description="Low complexity" evidence="1">
    <location>
        <begin position="344"/>
        <end position="359"/>
    </location>
</feature>
<organism evidence="3 4">
    <name type="scientific">Erythroxylum novogranatense</name>
    <dbReference type="NCBI Taxonomy" id="1862640"/>
    <lineage>
        <taxon>Eukaryota</taxon>
        <taxon>Viridiplantae</taxon>
        <taxon>Streptophyta</taxon>
        <taxon>Embryophyta</taxon>
        <taxon>Tracheophyta</taxon>
        <taxon>Spermatophyta</taxon>
        <taxon>Magnoliopsida</taxon>
        <taxon>eudicotyledons</taxon>
        <taxon>Gunneridae</taxon>
        <taxon>Pentapetalae</taxon>
        <taxon>rosids</taxon>
        <taxon>fabids</taxon>
        <taxon>Malpighiales</taxon>
        <taxon>Erythroxylaceae</taxon>
        <taxon>Erythroxylum</taxon>
    </lineage>
</organism>
<gene>
    <name evidence="3" type="ORF">K2173_009979</name>
</gene>
<reference evidence="3 4" key="1">
    <citation type="submission" date="2021-09" db="EMBL/GenBank/DDBJ databases">
        <title>Genomic insights and catalytic innovation underlie evolution of tropane alkaloids biosynthesis.</title>
        <authorList>
            <person name="Wang Y.-J."/>
            <person name="Tian T."/>
            <person name="Huang J.-P."/>
            <person name="Huang S.-X."/>
        </authorList>
    </citation>
    <scope>NUCLEOTIDE SEQUENCE [LARGE SCALE GENOMIC DNA]</scope>
    <source>
        <strain evidence="3">KIB-2018</strain>
        <tissue evidence="3">Leaf</tissue>
    </source>
</reference>
<dbReference type="PANTHER" id="PTHR35317">
    <property type="entry name" value="OS04G0629600 PROTEIN"/>
    <property type="match status" value="1"/>
</dbReference>
<protein>
    <recommendedName>
        <fullName evidence="2">Retrovirus-related Pol polyprotein from transposon TNT 1-94-like beta-barrel domain-containing protein</fullName>
    </recommendedName>
</protein>
<dbReference type="Proteomes" id="UP001159364">
    <property type="component" value="Linkage Group LG07"/>
</dbReference>
<name>A0AAV8T0Z1_9ROSI</name>
<dbReference type="EMBL" id="JAIWQS010000007">
    <property type="protein sequence ID" value="KAJ8759878.1"/>
    <property type="molecule type" value="Genomic_DNA"/>
</dbReference>
<dbReference type="InterPro" id="IPR054722">
    <property type="entry name" value="PolX-like_BBD"/>
</dbReference>
<evidence type="ECO:0000313" key="4">
    <source>
        <dbReference type="Proteomes" id="UP001159364"/>
    </source>
</evidence>
<feature type="domain" description="Retrovirus-related Pol polyprotein from transposon TNT 1-94-like beta-barrel" evidence="2">
    <location>
        <begin position="164"/>
        <end position="228"/>
    </location>
</feature>
<sequence length="369" mass="42017">MASDSTFVQAVIPCFDGHYDHWSMLMENFLRSKEYWYVVESGIDEPTKDVDLNVKNYPFSAINLFILKTILSKETSKHIWDSMKKNYFVRTMEVSNKMRFHGNKLEDVTIVEKILRSLTLEFDHVVYSIKESKDINALSLDELQSSLLVHEQKMNRSSTIEDLLFSFLNEDFNSTVSFGDFSIVNVMGKDDIKIKTKNGFVKTISNVLYIPSLKSNLLSTGQLQEKGYVIIIKTSSCEIYDPVRDAIAIAPMNSSRLFALKIEIFESCLMTELKDPSWTYVENEAGKTIKTLQFCKNHGIRRKLTIAYIPQKNGVSERKNRTVLNMQLTPIILDNDDDKETQPAENSSNASAETSNAYEILPVATSATS</sequence>
<dbReference type="PANTHER" id="PTHR35317:SF27">
    <property type="entry name" value="RETROVIRUS-RELATED POL POLYPROTEIN FROM TRANSPOSON TNT 1-94"/>
    <property type="match status" value="1"/>
</dbReference>
<dbReference type="InterPro" id="IPR012337">
    <property type="entry name" value="RNaseH-like_sf"/>
</dbReference>
<evidence type="ECO:0000313" key="3">
    <source>
        <dbReference type="EMBL" id="KAJ8759878.1"/>
    </source>
</evidence>
<proteinExistence type="predicted"/>
<dbReference type="InterPro" id="IPR036397">
    <property type="entry name" value="RNaseH_sf"/>
</dbReference>
<dbReference type="Pfam" id="PF22936">
    <property type="entry name" value="Pol_BBD"/>
    <property type="match status" value="1"/>
</dbReference>
<feature type="region of interest" description="Disordered" evidence="1">
    <location>
        <begin position="334"/>
        <end position="369"/>
    </location>
</feature>
<keyword evidence="4" id="KW-1185">Reference proteome</keyword>
<comment type="caution">
    <text evidence="3">The sequence shown here is derived from an EMBL/GenBank/DDBJ whole genome shotgun (WGS) entry which is preliminary data.</text>
</comment>
<evidence type="ECO:0000259" key="2">
    <source>
        <dbReference type="Pfam" id="PF22936"/>
    </source>
</evidence>
<accession>A0AAV8T0Z1</accession>
<dbReference type="Gene3D" id="3.30.420.10">
    <property type="entry name" value="Ribonuclease H-like superfamily/Ribonuclease H"/>
    <property type="match status" value="1"/>
</dbReference>
<dbReference type="AlphaFoldDB" id="A0AAV8T0Z1"/>
<evidence type="ECO:0000256" key="1">
    <source>
        <dbReference type="SAM" id="MobiDB-lite"/>
    </source>
</evidence>
<dbReference type="GO" id="GO:0003676">
    <property type="term" value="F:nucleic acid binding"/>
    <property type="evidence" value="ECO:0007669"/>
    <property type="project" value="InterPro"/>
</dbReference>
<dbReference type="Pfam" id="PF14223">
    <property type="entry name" value="Retrotran_gag_2"/>
    <property type="match status" value="1"/>
</dbReference>
<dbReference type="SUPFAM" id="SSF53098">
    <property type="entry name" value="Ribonuclease H-like"/>
    <property type="match status" value="1"/>
</dbReference>